<feature type="domain" description="Thiolase C-terminal" evidence="7">
    <location>
        <begin position="259"/>
        <end position="381"/>
    </location>
</feature>
<dbReference type="Pfam" id="PF00108">
    <property type="entry name" value="Thiolase_N"/>
    <property type="match status" value="1"/>
</dbReference>
<dbReference type="InterPro" id="IPR020613">
    <property type="entry name" value="Thiolase_CS"/>
</dbReference>
<dbReference type="PANTHER" id="PTHR43365">
    <property type="entry name" value="BLR7806 PROTEIN"/>
    <property type="match status" value="1"/>
</dbReference>
<comment type="caution">
    <text evidence="8">The sequence shown here is derived from an EMBL/GenBank/DDBJ whole genome shotgun (WGS) entry which is preliminary data.</text>
</comment>
<evidence type="ECO:0000256" key="3">
    <source>
        <dbReference type="ARBA" id="ARBA00023315"/>
    </source>
</evidence>
<evidence type="ECO:0000259" key="7">
    <source>
        <dbReference type="Pfam" id="PF02803"/>
    </source>
</evidence>
<sequence length="383" mass="40905">MREVVIIEGCRTAVGRRKGMYANYRPDELAAVILDELVKRANVDKSMVEDVILGCVTQVNEQGGNIARTASLIAGFPTHVPGVTIDRQCGSSQQAVHFGAQAIASGDMDIVIAGGVESMTRTPMFSNMGDVKPSKQLTAKYDIVNQGISAEKIAEKWELSREQLDEFALQSHESALRAISQGNFEKEIVPVDVTSEDGETNRVSVDEGPRGNSTLETLAGLKTVFKEDGRITAGNASQMSDGASAVLLMSREKADKLGLKPTAKIIARTVVGSDPTLMLTGPIAATQKVLKKANLSIDEIDRYEVNEAFASVPLAWLKDIGADPDKLNVNGGAIALGHPLGATGTKLLVSLVNELERIDGRYGLLAICEGMGMANATIIERIK</sequence>
<evidence type="ECO:0000259" key="6">
    <source>
        <dbReference type="Pfam" id="PF00108"/>
    </source>
</evidence>
<dbReference type="InterPro" id="IPR020617">
    <property type="entry name" value="Thiolase_C"/>
</dbReference>
<evidence type="ECO:0000256" key="5">
    <source>
        <dbReference type="RuleBase" id="RU003557"/>
    </source>
</evidence>
<dbReference type="InterPro" id="IPR020610">
    <property type="entry name" value="Thiolase_AS"/>
</dbReference>
<dbReference type="Gene3D" id="3.40.47.10">
    <property type="match status" value="1"/>
</dbReference>
<keyword evidence="9" id="KW-1185">Reference proteome</keyword>
<evidence type="ECO:0000313" key="9">
    <source>
        <dbReference type="Proteomes" id="UP000218887"/>
    </source>
</evidence>
<name>A0A2A2IHS9_9BACI</name>
<feature type="domain" description="Thiolase N-terminal" evidence="6">
    <location>
        <begin position="4"/>
        <end position="252"/>
    </location>
</feature>
<dbReference type="AlphaFoldDB" id="A0A2A2IHS9"/>
<dbReference type="Proteomes" id="UP000218887">
    <property type="component" value="Unassembled WGS sequence"/>
</dbReference>
<organism evidence="8 9">
    <name type="scientific">Virgibacillus profundi</name>
    <dbReference type="NCBI Taxonomy" id="2024555"/>
    <lineage>
        <taxon>Bacteria</taxon>
        <taxon>Bacillati</taxon>
        <taxon>Bacillota</taxon>
        <taxon>Bacilli</taxon>
        <taxon>Bacillales</taxon>
        <taxon>Bacillaceae</taxon>
        <taxon>Virgibacillus</taxon>
    </lineage>
</organism>
<evidence type="ECO:0000313" key="8">
    <source>
        <dbReference type="EMBL" id="PAV30663.1"/>
    </source>
</evidence>
<dbReference type="Pfam" id="PF02803">
    <property type="entry name" value="Thiolase_C"/>
    <property type="match status" value="1"/>
</dbReference>
<accession>A0A2A2IHS9</accession>
<feature type="active site" description="Acyl-thioester intermediate" evidence="4">
    <location>
        <position position="89"/>
    </location>
</feature>
<dbReference type="InterPro" id="IPR016039">
    <property type="entry name" value="Thiolase-like"/>
</dbReference>
<feature type="active site" description="Proton acceptor" evidence="4">
    <location>
        <position position="338"/>
    </location>
</feature>
<dbReference type="GO" id="GO:0003988">
    <property type="term" value="F:acetyl-CoA C-acyltransferase activity"/>
    <property type="evidence" value="ECO:0007669"/>
    <property type="project" value="UniProtKB-ARBA"/>
</dbReference>
<dbReference type="PROSITE" id="PS00099">
    <property type="entry name" value="THIOLASE_3"/>
    <property type="match status" value="1"/>
</dbReference>
<dbReference type="EMBL" id="NPOA01000003">
    <property type="protein sequence ID" value="PAV30663.1"/>
    <property type="molecule type" value="Genomic_DNA"/>
</dbReference>
<keyword evidence="2 5" id="KW-0808">Transferase</keyword>
<dbReference type="InterPro" id="IPR020616">
    <property type="entry name" value="Thiolase_N"/>
</dbReference>
<feature type="active site" description="Proton acceptor" evidence="4">
    <location>
        <position position="368"/>
    </location>
</feature>
<protein>
    <submittedName>
        <fullName evidence="8">Acetyl-CoA acetyltransferase</fullName>
    </submittedName>
</protein>
<dbReference type="FunFam" id="3.40.47.10:FF:000010">
    <property type="entry name" value="Acetyl-CoA acetyltransferase (Thiolase)"/>
    <property type="match status" value="1"/>
</dbReference>
<keyword evidence="3 5" id="KW-0012">Acyltransferase</keyword>
<dbReference type="OrthoDB" id="9764892at2"/>
<evidence type="ECO:0000256" key="1">
    <source>
        <dbReference type="ARBA" id="ARBA00010982"/>
    </source>
</evidence>
<dbReference type="NCBIfam" id="TIGR01930">
    <property type="entry name" value="AcCoA-C-Actrans"/>
    <property type="match status" value="1"/>
</dbReference>
<evidence type="ECO:0000256" key="4">
    <source>
        <dbReference type="PIRSR" id="PIRSR000429-1"/>
    </source>
</evidence>
<dbReference type="CDD" id="cd00751">
    <property type="entry name" value="thiolase"/>
    <property type="match status" value="1"/>
</dbReference>
<evidence type="ECO:0000256" key="2">
    <source>
        <dbReference type="ARBA" id="ARBA00022679"/>
    </source>
</evidence>
<proteinExistence type="inferred from homology"/>
<dbReference type="SUPFAM" id="SSF53901">
    <property type="entry name" value="Thiolase-like"/>
    <property type="match status" value="2"/>
</dbReference>
<comment type="similarity">
    <text evidence="1 5">Belongs to the thiolase-like superfamily. Thiolase family.</text>
</comment>
<dbReference type="PIRSF" id="PIRSF000429">
    <property type="entry name" value="Ac-CoA_Ac_transf"/>
    <property type="match status" value="1"/>
</dbReference>
<reference evidence="8 9" key="1">
    <citation type="submission" date="2017-08" db="EMBL/GenBank/DDBJ databases">
        <title>Virgibacillus indicus sp. nov. and Virgibacillus profoundi sp. nov, two moderately halophilic bacteria isolated from marine sediment by using the Microfluidic Streak Plate.</title>
        <authorList>
            <person name="Xu B."/>
            <person name="Hu B."/>
            <person name="Wang J."/>
            <person name="Zhu Y."/>
            <person name="Huang L."/>
            <person name="Du W."/>
            <person name="Huang Y."/>
        </authorList>
    </citation>
    <scope>NUCLEOTIDE SEQUENCE [LARGE SCALE GENOMIC DNA]</scope>
    <source>
        <strain evidence="8 9">IO3-P3-H5</strain>
    </source>
</reference>
<dbReference type="RefSeq" id="WP_095654629.1">
    <property type="nucleotide sequence ID" value="NZ_NPOA01000003.1"/>
</dbReference>
<dbReference type="PANTHER" id="PTHR43365:SF1">
    <property type="entry name" value="ACETYL-COA C-ACYLTRANSFERASE"/>
    <property type="match status" value="1"/>
</dbReference>
<dbReference type="PROSITE" id="PS00737">
    <property type="entry name" value="THIOLASE_2"/>
    <property type="match status" value="1"/>
</dbReference>
<dbReference type="InterPro" id="IPR002155">
    <property type="entry name" value="Thiolase"/>
</dbReference>
<gene>
    <name evidence="8" type="ORF">CIL05_06055</name>
</gene>